<evidence type="ECO:0000313" key="2">
    <source>
        <dbReference type="Proteomes" id="UP001449178"/>
    </source>
</evidence>
<sequence>MNRRHFIQLGGGLFTSLVMPLSFIQAQSFATPVSAENVTLFLQVSEFITDKSDLKLILAQRALSNLWIDDSEFMDKLRELHATISQSGFPNATTFSKSLLMQNPQIADTVKKITKAWYLGYTGDQLPYTVSDDVRFVTYTDALMYRPTLDVTIIPSFSREKPNYWFNPPVHLMNQHS</sequence>
<proteinExistence type="predicted"/>
<organism evidence="1 2">
    <name type="scientific">Ignatzschineria larvae DSM 13226</name>
    <dbReference type="NCBI Taxonomy" id="1111732"/>
    <lineage>
        <taxon>Bacteria</taxon>
        <taxon>Pseudomonadati</taxon>
        <taxon>Pseudomonadota</taxon>
        <taxon>Gammaproteobacteria</taxon>
        <taxon>Cardiobacteriales</taxon>
        <taxon>Ignatzschineriaceae</taxon>
        <taxon>Ignatzschineria</taxon>
    </lineage>
</organism>
<dbReference type="EMBL" id="CP150637">
    <property type="protein sequence ID" value="WZW87956.1"/>
    <property type="molecule type" value="Genomic_DNA"/>
</dbReference>
<accession>A0ABZ3C410</accession>
<keyword evidence="2" id="KW-1185">Reference proteome</keyword>
<name>A0ABZ3C410_9GAMM</name>
<reference evidence="1 2" key="1">
    <citation type="submission" date="2024-03" db="EMBL/GenBank/DDBJ databases">
        <title>Complete Genome Sequence and Annotation of Ignatzschineria larvae DSM 13226.</title>
        <authorList>
            <person name="Cantrell E."/>
            <person name="Burcham Z.M."/>
        </authorList>
    </citation>
    <scope>NUCLEOTIDE SEQUENCE [LARGE SCALE GENOMIC DNA]</scope>
    <source>
        <strain evidence="1 2">DSM 13226</strain>
    </source>
</reference>
<gene>
    <name evidence="1" type="ORF">WMO13_00820</name>
</gene>
<dbReference type="Proteomes" id="UP001449178">
    <property type="component" value="Chromosome"/>
</dbReference>
<evidence type="ECO:0000313" key="1">
    <source>
        <dbReference type="EMBL" id="WZW87956.1"/>
    </source>
</evidence>
<dbReference type="InterPro" id="IPR024651">
    <property type="entry name" value="FAD-SLDH_ssu"/>
</dbReference>
<dbReference type="Pfam" id="PF12318">
    <property type="entry name" value="FAD-SLDH"/>
    <property type="match status" value="1"/>
</dbReference>
<dbReference type="RefSeq" id="WP_026879276.1">
    <property type="nucleotide sequence ID" value="NZ_AZOD01000030.1"/>
</dbReference>
<protein>
    <submittedName>
        <fullName evidence="1">Sugar dehydrogenase complex small subunit</fullName>
    </submittedName>
</protein>